<organism evidence="1 2">
    <name type="scientific">Lactobacillus gasseri (strain ATCC 33323 / DSM 20243 / BCRC 14619 / CIP 102991 / JCM 1131 / KCTC 3163 / NCIMB 11718 / NCTC 13722 / AM63)</name>
    <dbReference type="NCBI Taxonomy" id="324831"/>
    <lineage>
        <taxon>Bacteria</taxon>
        <taxon>Bacillati</taxon>
        <taxon>Bacillota</taxon>
        <taxon>Bacilli</taxon>
        <taxon>Lactobacillales</taxon>
        <taxon>Lactobacillaceae</taxon>
        <taxon>Lactobacillus</taxon>
    </lineage>
</organism>
<dbReference type="GeneID" id="29638525"/>
<gene>
    <name evidence="1" type="ordered locus">LGAS_0906</name>
</gene>
<proteinExistence type="predicted"/>
<dbReference type="AlphaFoldDB" id="A0A805YQ36"/>
<dbReference type="Proteomes" id="UP000000664">
    <property type="component" value="Chromosome"/>
</dbReference>
<evidence type="ECO:0000313" key="1">
    <source>
        <dbReference type="EMBL" id="ABJ60295.1"/>
    </source>
</evidence>
<sequence length="191" mass="22567">MKEINLVGVNFWLEADKRKIDFNVLDVTRNENSKLINEGSQYVMEKALIIIPSLPDIFKYNYLCLKNDQDIIDNFDEANGDEWFERGIWNWKNKAWAIGIHLGTNEDWSTNRIGVGEDAIASYYEVDNRLKDKLYFEIIYKDTDEYRGANAKYITYLDSKIADSNSIREDNSLFFPMNAMHEFMLKYKKRN</sequence>
<dbReference type="EMBL" id="CP000413">
    <property type="protein sequence ID" value="ABJ60295.1"/>
    <property type="molecule type" value="Genomic_DNA"/>
</dbReference>
<protein>
    <submittedName>
        <fullName evidence="1">Uncharacterized protein</fullName>
    </submittedName>
</protein>
<dbReference type="RefSeq" id="WP_003647384.1">
    <property type="nucleotide sequence ID" value="NC_008530.1"/>
</dbReference>
<evidence type="ECO:0000313" key="2">
    <source>
        <dbReference type="Proteomes" id="UP000000664"/>
    </source>
</evidence>
<dbReference type="KEGG" id="lga:LGAS_0906"/>
<name>A0A805YQ36_LACGA</name>
<reference evidence="1 2" key="1">
    <citation type="journal article" date="2006" name="Proc. Natl. Acad. Sci. U.S.A.">
        <title>Comparative genomics of the lactic acid bacteria.</title>
        <authorList>
            <person name="Makarova K."/>
            <person name="Slesarev A."/>
            <person name="Wolf Y."/>
            <person name="Sorokin A."/>
            <person name="Mirkin B."/>
            <person name="Koonin E."/>
            <person name="Pavlov A."/>
            <person name="Pavlova N."/>
            <person name="Karamychev V."/>
            <person name="Polouchine N."/>
            <person name="Shakhova V."/>
            <person name="Grigoriev I."/>
            <person name="Lou Y."/>
            <person name="Rohksar D."/>
            <person name="Lucas S."/>
            <person name="Huang K."/>
            <person name="Goodstein D.M."/>
            <person name="Hawkins T."/>
            <person name="Plengvidhya V."/>
            <person name="Welker D."/>
            <person name="Hughes J."/>
            <person name="Goh Y."/>
            <person name="Benson A."/>
            <person name="Baldwin K."/>
            <person name="Lee J.H."/>
            <person name="Diaz-Muniz I."/>
            <person name="Dosti B."/>
            <person name="Smeianov V."/>
            <person name="Wechter W."/>
            <person name="Barabote R."/>
            <person name="Lorca G."/>
            <person name="Altermann E."/>
            <person name="Barrangou R."/>
            <person name="Ganesan B."/>
            <person name="Xie Y."/>
            <person name="Rawsthorne H."/>
            <person name="Tamir D."/>
            <person name="Parker C."/>
            <person name="Breidt F."/>
            <person name="Broadbent J."/>
            <person name="Hutkins R."/>
            <person name="O'Sullivan D."/>
            <person name="Steele J."/>
            <person name="Unlu G."/>
            <person name="Saier M."/>
            <person name="Klaenhammer T."/>
            <person name="Richardson P."/>
            <person name="Kozyavkin S."/>
            <person name="Weimer B."/>
            <person name="Mills D."/>
        </authorList>
    </citation>
    <scope>NUCLEOTIDE SEQUENCE [LARGE SCALE GENOMIC DNA]</scope>
    <source>
        <strain evidence="2">ATCC 33323 / DSM 20243 / BCRC 14619 / CIP 102991 / JCM 1131 / KCTC 3163 / NCIMB 11718 / NCTC 13722 / AM63</strain>
    </source>
</reference>
<accession>A0A805YQ36</accession>